<comment type="catalytic activity">
    <reaction evidence="15 16">
        <text>NAD(+) + NADPH + H(+)(in) = NADH + NADP(+) + H(+)(out)</text>
        <dbReference type="Rhea" id="RHEA:47992"/>
        <dbReference type="ChEBI" id="CHEBI:15378"/>
        <dbReference type="ChEBI" id="CHEBI:57540"/>
        <dbReference type="ChEBI" id="CHEBI:57783"/>
        <dbReference type="ChEBI" id="CHEBI:57945"/>
        <dbReference type="ChEBI" id="CHEBI:58349"/>
        <dbReference type="EC" id="7.1.1.1"/>
    </reaction>
</comment>
<dbReference type="InterPro" id="IPR034300">
    <property type="entry name" value="PNTB-like"/>
</dbReference>
<comment type="similarity">
    <text evidence="3 16">Belongs to the PNT beta subunit family.</text>
</comment>
<evidence type="ECO:0000256" key="9">
    <source>
        <dbReference type="ARBA" id="ARBA00022692"/>
    </source>
</evidence>
<dbReference type="SUPFAM" id="SSF52467">
    <property type="entry name" value="DHS-like NAD/FAD-binding domain"/>
    <property type="match status" value="1"/>
</dbReference>
<evidence type="ECO:0000256" key="1">
    <source>
        <dbReference type="ARBA" id="ARBA00003943"/>
    </source>
</evidence>
<evidence type="ECO:0000256" key="6">
    <source>
        <dbReference type="ARBA" id="ARBA00014581"/>
    </source>
</evidence>
<dbReference type="EC" id="7.1.1.1" evidence="5 16"/>
<evidence type="ECO:0000256" key="5">
    <source>
        <dbReference type="ARBA" id="ARBA00012943"/>
    </source>
</evidence>
<dbReference type="InterPro" id="IPR029035">
    <property type="entry name" value="DHS-like_NAD/FAD-binding_dom"/>
</dbReference>
<keyword evidence="14 16" id="KW-0472">Membrane</keyword>
<dbReference type="Gene3D" id="3.40.50.1220">
    <property type="entry name" value="TPP-binding domain"/>
    <property type="match status" value="1"/>
</dbReference>
<evidence type="ECO:0000256" key="12">
    <source>
        <dbReference type="ARBA" id="ARBA00022989"/>
    </source>
</evidence>
<feature type="transmembrane region" description="Helical" evidence="17">
    <location>
        <begin position="212"/>
        <end position="230"/>
    </location>
</feature>
<comment type="caution">
    <text evidence="19">The sequence shown here is derived from an EMBL/GenBank/DDBJ whole genome shotgun (WGS) entry which is preliminary data.</text>
</comment>
<feature type="transmembrane region" description="Helical" evidence="17">
    <location>
        <begin position="86"/>
        <end position="104"/>
    </location>
</feature>
<keyword evidence="9 17" id="KW-0812">Transmembrane</keyword>
<dbReference type="PANTHER" id="PTHR44758:SF1">
    <property type="entry name" value="NAD(P) TRANSHYDROGENASE SUBUNIT BETA"/>
    <property type="match status" value="1"/>
</dbReference>
<dbReference type="PANTHER" id="PTHR44758">
    <property type="entry name" value="NAD(P) TRANSHYDROGENASE SUBUNIT BETA"/>
    <property type="match status" value="1"/>
</dbReference>
<comment type="subunit">
    <text evidence="4">Heterodimer of an alpha and a beta chain.</text>
</comment>
<organism evidence="19 20">
    <name type="scientific">Oceanisphaera marina</name>
    <dbReference type="NCBI Taxonomy" id="2017550"/>
    <lineage>
        <taxon>Bacteria</taxon>
        <taxon>Pseudomonadati</taxon>
        <taxon>Pseudomonadota</taxon>
        <taxon>Gammaproteobacteria</taxon>
        <taxon>Aeromonadales</taxon>
        <taxon>Aeromonadaceae</taxon>
        <taxon>Oceanisphaera</taxon>
    </lineage>
</organism>
<reference evidence="20" key="1">
    <citation type="journal article" date="2019" name="Int. J. Syst. Evol. Microbiol.">
        <title>The Global Catalogue of Microorganisms (GCM) 10K type strain sequencing project: providing services to taxonomists for standard genome sequencing and annotation.</title>
        <authorList>
            <consortium name="The Broad Institute Genomics Platform"/>
            <consortium name="The Broad Institute Genome Sequencing Center for Infectious Disease"/>
            <person name="Wu L."/>
            <person name="Ma J."/>
        </authorList>
    </citation>
    <scope>NUCLEOTIDE SEQUENCE [LARGE SCALE GENOMIC DNA]</scope>
    <source>
        <strain evidence="20">CGMCC 1.15923</strain>
    </source>
</reference>
<evidence type="ECO:0000259" key="18">
    <source>
        <dbReference type="Pfam" id="PF02233"/>
    </source>
</evidence>
<dbReference type="NCBIfam" id="NF006974">
    <property type="entry name" value="PRK09444.1"/>
    <property type="match status" value="1"/>
</dbReference>
<evidence type="ECO:0000256" key="8">
    <source>
        <dbReference type="ARBA" id="ARBA00022519"/>
    </source>
</evidence>
<evidence type="ECO:0000256" key="11">
    <source>
        <dbReference type="ARBA" id="ARBA00022967"/>
    </source>
</evidence>
<dbReference type="Proteomes" id="UP000646152">
    <property type="component" value="Unassembled WGS sequence"/>
</dbReference>
<feature type="domain" description="NADP transhydrogenase beta-like" evidence="18">
    <location>
        <begin position="7"/>
        <end position="456"/>
    </location>
</feature>
<comment type="subcellular location">
    <subcellularLocation>
        <location evidence="2">Cell inner membrane</location>
        <topology evidence="2">Multi-pass membrane protein</topology>
    </subcellularLocation>
</comment>
<evidence type="ECO:0000256" key="2">
    <source>
        <dbReference type="ARBA" id="ARBA00004429"/>
    </source>
</evidence>
<comment type="function">
    <text evidence="1 16">The transhydrogenation between NADH and NADP is coupled to respiration and ATP hydrolysis and functions as a proton pump across the membrane.</text>
</comment>
<gene>
    <name evidence="19" type="primary">pntB</name>
    <name evidence="19" type="ORF">GCM10011502_23270</name>
</gene>
<keyword evidence="13 16" id="KW-0520">NAD</keyword>
<feature type="transmembrane region" description="Helical" evidence="17">
    <location>
        <begin position="32"/>
        <end position="50"/>
    </location>
</feature>
<evidence type="ECO:0000256" key="14">
    <source>
        <dbReference type="ARBA" id="ARBA00023136"/>
    </source>
</evidence>
<protein>
    <recommendedName>
        <fullName evidence="6 16">NAD(P) transhydrogenase subunit beta</fullName>
        <ecNumber evidence="5 16">7.1.1.1</ecNumber>
    </recommendedName>
    <alternativeName>
        <fullName evidence="16">Nicotinamide nucleotide transhydrogenase subunit beta</fullName>
    </alternativeName>
</protein>
<feature type="transmembrane region" description="Helical" evidence="17">
    <location>
        <begin position="6"/>
        <end position="25"/>
    </location>
</feature>
<dbReference type="RefSeq" id="WP_188630300.1">
    <property type="nucleotide sequence ID" value="NZ_BMKE01000020.1"/>
</dbReference>
<evidence type="ECO:0000256" key="3">
    <source>
        <dbReference type="ARBA" id="ARBA00007919"/>
    </source>
</evidence>
<feature type="transmembrane region" description="Helical" evidence="17">
    <location>
        <begin position="162"/>
        <end position="179"/>
    </location>
</feature>
<dbReference type="PIRSF" id="PIRSF000204">
    <property type="entry name" value="PNTB"/>
    <property type="match status" value="1"/>
</dbReference>
<evidence type="ECO:0000256" key="13">
    <source>
        <dbReference type="ARBA" id="ARBA00023027"/>
    </source>
</evidence>
<keyword evidence="10 16" id="KW-0521">NADP</keyword>
<keyword evidence="20" id="KW-1185">Reference proteome</keyword>
<name>A0ABQ1IPK5_9GAMM</name>
<keyword evidence="11 16" id="KW-1278">Translocase</keyword>
<sequence length="458" mass="48294">MSQGLVTASYIVAAVLFILSLGGLSKQESAKAGNWYGVAGMTIALLATIFNPEITGLGWIIVAMAIGAAIGIRLALKVEMTEMPELIAILHSFVGLAAVFVGFNTYLDHEPLFGAMLNIHNTEVFLGVFIGAVTFTGSIVAFGKLRGVISSKALQLPHRHKLNLLAVVVSALLLIWFVQVEGSTFPLLVMTLIALAFGWHLVASIGGADMPVVISMLNSYSGWAAAAAGFMLSNDLLIVTGALVGSSGAILSYIMCKAMNRSFISVIAGGFGSDDTASSGDEEQGEHVEVTAEDVADMLKNSSSVIITPGYGMAVAQAQYPVAELVSKLQAAGVKVRFGIHPVAGRLPGHMNVLLAEARVPYDIVLEMDEINDDFGDTDTVLVIGANDTVNPSAAEDPASPIAGMPVLEVWKAQQVVVFKRSMNTGYAGVQNPLFFRENSTMLFGDAKDSVDNILKAL</sequence>
<evidence type="ECO:0000256" key="7">
    <source>
        <dbReference type="ARBA" id="ARBA00022475"/>
    </source>
</evidence>
<evidence type="ECO:0000313" key="19">
    <source>
        <dbReference type="EMBL" id="GGB49348.1"/>
    </source>
</evidence>
<accession>A0ABQ1IPK5</accession>
<evidence type="ECO:0000256" key="4">
    <source>
        <dbReference type="ARBA" id="ARBA00011870"/>
    </source>
</evidence>
<dbReference type="EMBL" id="BMKE01000020">
    <property type="protein sequence ID" value="GGB49348.1"/>
    <property type="molecule type" value="Genomic_DNA"/>
</dbReference>
<dbReference type="Pfam" id="PF02233">
    <property type="entry name" value="PNTB"/>
    <property type="match status" value="1"/>
</dbReference>
<feature type="transmembrane region" description="Helical" evidence="17">
    <location>
        <begin position="185"/>
        <end position="205"/>
    </location>
</feature>
<feature type="transmembrane region" description="Helical" evidence="17">
    <location>
        <begin position="236"/>
        <end position="256"/>
    </location>
</feature>
<evidence type="ECO:0000256" key="17">
    <source>
        <dbReference type="SAM" id="Phobius"/>
    </source>
</evidence>
<keyword evidence="8 16" id="KW-0997">Cell inner membrane</keyword>
<feature type="transmembrane region" description="Helical" evidence="17">
    <location>
        <begin position="56"/>
        <end position="74"/>
    </location>
</feature>
<evidence type="ECO:0000313" key="20">
    <source>
        <dbReference type="Proteomes" id="UP000646152"/>
    </source>
</evidence>
<evidence type="ECO:0000256" key="10">
    <source>
        <dbReference type="ARBA" id="ARBA00022857"/>
    </source>
</evidence>
<evidence type="ECO:0000256" key="16">
    <source>
        <dbReference type="PIRNR" id="PIRNR000204"/>
    </source>
</evidence>
<proteinExistence type="inferred from homology"/>
<keyword evidence="7 16" id="KW-1003">Cell membrane</keyword>
<feature type="transmembrane region" description="Helical" evidence="17">
    <location>
        <begin position="124"/>
        <end position="142"/>
    </location>
</feature>
<evidence type="ECO:0000256" key="15">
    <source>
        <dbReference type="ARBA" id="ARBA00048202"/>
    </source>
</evidence>
<keyword evidence="12 17" id="KW-1133">Transmembrane helix</keyword>
<dbReference type="InterPro" id="IPR012136">
    <property type="entry name" value="NADH_DH_b"/>
</dbReference>